<keyword evidence="3" id="KW-1185">Reference proteome</keyword>
<gene>
    <name evidence="2" type="ORF">RMCN_4219</name>
</gene>
<dbReference type="PROSITE" id="PS50801">
    <property type="entry name" value="STAS"/>
    <property type="match status" value="1"/>
</dbReference>
<evidence type="ECO:0000259" key="1">
    <source>
        <dbReference type="PROSITE" id="PS50801"/>
    </source>
</evidence>
<dbReference type="InterPro" id="IPR058548">
    <property type="entry name" value="MlaB-like_STAS"/>
</dbReference>
<dbReference type="SUPFAM" id="SSF52091">
    <property type="entry name" value="SpoIIaa-like"/>
    <property type="match status" value="1"/>
</dbReference>
<dbReference type="CDD" id="cd07043">
    <property type="entry name" value="STAS_anti-anti-sigma_factors"/>
    <property type="match status" value="1"/>
</dbReference>
<organism evidence="2 3">
    <name type="scientific">Mycolicibacterium novocastrense</name>
    <name type="common">Mycobacterium novocastrense</name>
    <dbReference type="NCBI Taxonomy" id="59813"/>
    <lineage>
        <taxon>Bacteria</taxon>
        <taxon>Bacillati</taxon>
        <taxon>Actinomycetota</taxon>
        <taxon>Actinomycetes</taxon>
        <taxon>Mycobacteriales</taxon>
        <taxon>Mycobacteriaceae</taxon>
        <taxon>Mycolicibacterium</taxon>
    </lineage>
</organism>
<accession>A0ABQ0KNC6</accession>
<name>A0ABQ0KNC6_MYCNV</name>
<proteinExistence type="predicted"/>
<dbReference type="Pfam" id="PF13466">
    <property type="entry name" value="STAS_2"/>
    <property type="match status" value="1"/>
</dbReference>
<dbReference type="InterPro" id="IPR002645">
    <property type="entry name" value="STAS_dom"/>
</dbReference>
<dbReference type="Gene3D" id="3.30.750.24">
    <property type="entry name" value="STAS domain"/>
    <property type="match status" value="1"/>
</dbReference>
<dbReference type="InterPro" id="IPR036513">
    <property type="entry name" value="STAS_dom_sf"/>
</dbReference>
<comment type="caution">
    <text evidence="2">The sequence shown here is derived from an EMBL/GenBank/DDBJ whole genome shotgun (WGS) entry which is preliminary data.</text>
</comment>
<sequence length="114" mass="11730">MWLVDGGGLKVVTRNQFRLEPGGAEAPPVVTAVGEIDLANVDEFSSVLSRAAADNSSVTVDLTGVTYCDSAALRELFSVAANAKLELVVPTDGPITTLLGISGLDKVATVTVVD</sequence>
<feature type="domain" description="STAS" evidence="1">
    <location>
        <begin position="29"/>
        <end position="114"/>
    </location>
</feature>
<protein>
    <submittedName>
        <fullName evidence="2">Anti-anti-sigma regulatory factor</fullName>
    </submittedName>
</protein>
<reference evidence="2 3" key="1">
    <citation type="journal article" date="2016" name="Genome Announc.">
        <title>Draft Genome Sequences of Five Rapidly Growing Mycobacterium Species, M. thermoresistibile, M. fortuitum subsp. acetamidolyticum, M. canariasense, M. brisbanense, and M. novocastrense.</title>
        <authorList>
            <person name="Katahira K."/>
            <person name="Ogura Y."/>
            <person name="Gotoh Y."/>
            <person name="Hayashi T."/>
        </authorList>
    </citation>
    <scope>NUCLEOTIDE SEQUENCE [LARGE SCALE GENOMIC DNA]</scope>
    <source>
        <strain evidence="2 3">JCM18114</strain>
    </source>
</reference>
<dbReference type="Proteomes" id="UP000069773">
    <property type="component" value="Unassembled WGS sequence"/>
</dbReference>
<evidence type="ECO:0000313" key="3">
    <source>
        <dbReference type="Proteomes" id="UP000069773"/>
    </source>
</evidence>
<dbReference type="EMBL" id="BCTA01000057">
    <property type="protein sequence ID" value="GAT11086.1"/>
    <property type="molecule type" value="Genomic_DNA"/>
</dbReference>
<evidence type="ECO:0000313" key="2">
    <source>
        <dbReference type="EMBL" id="GAT11086.1"/>
    </source>
</evidence>